<accession>M5SFX7</accession>
<dbReference type="AlphaFoldDB" id="M5SFX7"/>
<comment type="caution">
    <text evidence="2">The sequence shown here is derived from an EMBL/GenBank/DDBJ whole genome shotgun (WGS) entry which is preliminary data.</text>
</comment>
<organism evidence="2 3">
    <name type="scientific">Rhodopirellula europaea SH398</name>
    <dbReference type="NCBI Taxonomy" id="1263868"/>
    <lineage>
        <taxon>Bacteria</taxon>
        <taxon>Pseudomonadati</taxon>
        <taxon>Planctomycetota</taxon>
        <taxon>Planctomycetia</taxon>
        <taxon>Pirellulales</taxon>
        <taxon>Pirellulaceae</taxon>
        <taxon>Rhodopirellula</taxon>
    </lineage>
</organism>
<reference evidence="2 3" key="1">
    <citation type="journal article" date="2013" name="Mar. Genomics">
        <title>Expression of sulfatases in Rhodopirellula baltica and the diversity of sulfatases in the genus Rhodopirellula.</title>
        <authorList>
            <person name="Wegner C.E."/>
            <person name="Richter-Heitmann T."/>
            <person name="Klindworth A."/>
            <person name="Klockow C."/>
            <person name="Richter M."/>
            <person name="Achstetter T."/>
            <person name="Glockner F.O."/>
            <person name="Harder J."/>
        </authorList>
    </citation>
    <scope>NUCLEOTIDE SEQUENCE [LARGE SCALE GENOMIC DNA]</scope>
    <source>
        <strain evidence="2 3">SH398</strain>
    </source>
</reference>
<dbReference type="STRING" id="1263868.RESH_04372"/>
<evidence type="ECO:0000313" key="3">
    <source>
        <dbReference type="Proteomes" id="UP000011996"/>
    </source>
</evidence>
<dbReference type="EMBL" id="ANOF01000141">
    <property type="protein sequence ID" value="EMI25089.1"/>
    <property type="molecule type" value="Genomic_DNA"/>
</dbReference>
<dbReference type="Proteomes" id="UP000011996">
    <property type="component" value="Unassembled WGS sequence"/>
</dbReference>
<protein>
    <submittedName>
        <fullName evidence="2">Uncharacterized protein</fullName>
    </submittedName>
</protein>
<sequence length="162" mass="18357">MRLSESKSAFEDAFANERHSRRLKADILQLRSMESIADESKLTEELSNSRIIQIAAESGMREDQVAGIQRLTPIQIEKTDYQQDDIAIEFRSATMQELILFGLKVEGLEDASKVTHISLRDASTNANSRRTRGDSGERTEPERWNAELILTQIVFTATRASR</sequence>
<evidence type="ECO:0000256" key="1">
    <source>
        <dbReference type="SAM" id="MobiDB-lite"/>
    </source>
</evidence>
<feature type="compositionally biased region" description="Basic and acidic residues" evidence="1">
    <location>
        <begin position="131"/>
        <end position="141"/>
    </location>
</feature>
<evidence type="ECO:0000313" key="2">
    <source>
        <dbReference type="EMBL" id="EMI25089.1"/>
    </source>
</evidence>
<proteinExistence type="predicted"/>
<dbReference type="PATRIC" id="fig|1263868.3.peg.4742"/>
<gene>
    <name evidence="2" type="ORF">RESH_04372</name>
</gene>
<name>M5SFX7_9BACT</name>
<feature type="region of interest" description="Disordered" evidence="1">
    <location>
        <begin position="122"/>
        <end position="141"/>
    </location>
</feature>